<dbReference type="InterPro" id="IPR000415">
    <property type="entry name" value="Nitroreductase-like"/>
</dbReference>
<keyword evidence="6" id="KW-0812">Transmembrane</keyword>
<evidence type="ECO:0000256" key="4">
    <source>
        <dbReference type="ARBA" id="ARBA00023004"/>
    </source>
</evidence>
<evidence type="ECO:0000259" key="7">
    <source>
        <dbReference type="PROSITE" id="PS51379"/>
    </source>
</evidence>
<sequence>MKHMIEVDENKCIGYGLCKRDCPTANIKLEDKKAKIITMECLYCGHCEAICPKNAIILTGFDEKSEQYNEQVRLNPKELMDAIKTRRSIRNFKNKEIPKEIIEDIIEAGRFAPTGKNAQNVSFIVLEKDKKRFEKIAVSLFKKITKILKPFSKEVSRVKIDEDFFFKKAPAIILIVSKDKVNGSLAAENMAFMAEAYGLGVLFSGFFAMAVNNSRKLRKELGLKRKDRAVTALVLGYANVKYHRTTFKEPAKVRRF</sequence>
<gene>
    <name evidence="8" type="ORF">DW687_08165</name>
</gene>
<keyword evidence="3" id="KW-0560">Oxidoreductase</keyword>
<evidence type="ECO:0000256" key="6">
    <source>
        <dbReference type="SAM" id="Phobius"/>
    </source>
</evidence>
<name>A0A3E3DYG9_9FIRM</name>
<proteinExistence type="inferred from homology"/>
<dbReference type="SUPFAM" id="SSF54862">
    <property type="entry name" value="4Fe-4S ferredoxins"/>
    <property type="match status" value="1"/>
</dbReference>
<keyword evidence="4" id="KW-0408">Iron</keyword>
<dbReference type="Gene3D" id="3.40.109.10">
    <property type="entry name" value="NADH Oxidase"/>
    <property type="match status" value="1"/>
</dbReference>
<dbReference type="InterPro" id="IPR017900">
    <property type="entry name" value="4Fe4S_Fe_S_CS"/>
</dbReference>
<dbReference type="SUPFAM" id="SSF55469">
    <property type="entry name" value="FMN-dependent nitroreductase-like"/>
    <property type="match status" value="1"/>
</dbReference>
<organism evidence="8 9">
    <name type="scientific">Anaerofustis stercorihominis</name>
    <dbReference type="NCBI Taxonomy" id="214853"/>
    <lineage>
        <taxon>Bacteria</taxon>
        <taxon>Bacillati</taxon>
        <taxon>Bacillota</taxon>
        <taxon>Clostridia</taxon>
        <taxon>Eubacteriales</taxon>
        <taxon>Eubacteriaceae</taxon>
        <taxon>Anaerofustis</taxon>
    </lineage>
</organism>
<evidence type="ECO:0000256" key="1">
    <source>
        <dbReference type="ARBA" id="ARBA00007118"/>
    </source>
</evidence>
<dbReference type="PANTHER" id="PTHR43673">
    <property type="entry name" value="NAD(P)H NITROREDUCTASE YDGI-RELATED"/>
    <property type="match status" value="1"/>
</dbReference>
<feature type="domain" description="4Fe-4S ferredoxin-type" evidence="7">
    <location>
        <begin position="3"/>
        <end position="32"/>
    </location>
</feature>
<dbReference type="GO" id="GO:0051536">
    <property type="term" value="F:iron-sulfur cluster binding"/>
    <property type="evidence" value="ECO:0007669"/>
    <property type="project" value="UniProtKB-KW"/>
</dbReference>
<protein>
    <submittedName>
        <fullName evidence="8">4Fe-4S dicluster domain-containing protein</fullName>
    </submittedName>
</protein>
<dbReference type="InterPro" id="IPR029479">
    <property type="entry name" value="Nitroreductase"/>
</dbReference>
<evidence type="ECO:0000256" key="5">
    <source>
        <dbReference type="ARBA" id="ARBA00023014"/>
    </source>
</evidence>
<dbReference type="PROSITE" id="PS00198">
    <property type="entry name" value="4FE4S_FER_1"/>
    <property type="match status" value="1"/>
</dbReference>
<reference evidence="8 9" key="1">
    <citation type="submission" date="2018-08" db="EMBL/GenBank/DDBJ databases">
        <title>A genome reference for cultivated species of the human gut microbiota.</title>
        <authorList>
            <person name="Zou Y."/>
            <person name="Xue W."/>
            <person name="Luo G."/>
        </authorList>
    </citation>
    <scope>NUCLEOTIDE SEQUENCE [LARGE SCALE GENOMIC DNA]</scope>
    <source>
        <strain evidence="8 9">AM25-6</strain>
    </source>
</reference>
<evidence type="ECO:0000256" key="2">
    <source>
        <dbReference type="ARBA" id="ARBA00022723"/>
    </source>
</evidence>
<evidence type="ECO:0000256" key="3">
    <source>
        <dbReference type="ARBA" id="ARBA00023002"/>
    </source>
</evidence>
<dbReference type="Pfam" id="PF13237">
    <property type="entry name" value="Fer4_10"/>
    <property type="match status" value="1"/>
</dbReference>
<dbReference type="Gene3D" id="3.30.70.20">
    <property type="match status" value="1"/>
</dbReference>
<dbReference type="Proteomes" id="UP000261212">
    <property type="component" value="Unassembled WGS sequence"/>
</dbReference>
<comment type="similarity">
    <text evidence="1">Belongs to the nitroreductase family.</text>
</comment>
<comment type="caution">
    <text evidence="8">The sequence shown here is derived from an EMBL/GenBank/DDBJ whole genome shotgun (WGS) entry which is preliminary data.</text>
</comment>
<dbReference type="EMBL" id="QUSM01000004">
    <property type="protein sequence ID" value="RGD73748.1"/>
    <property type="molecule type" value="Genomic_DNA"/>
</dbReference>
<evidence type="ECO:0000313" key="9">
    <source>
        <dbReference type="Proteomes" id="UP000261212"/>
    </source>
</evidence>
<evidence type="ECO:0000313" key="8">
    <source>
        <dbReference type="EMBL" id="RGD73748.1"/>
    </source>
</evidence>
<dbReference type="PROSITE" id="PS51379">
    <property type="entry name" value="4FE4S_FER_2"/>
    <property type="match status" value="2"/>
</dbReference>
<dbReference type="Pfam" id="PF00881">
    <property type="entry name" value="Nitroreductase"/>
    <property type="match status" value="1"/>
</dbReference>
<dbReference type="GO" id="GO:0046872">
    <property type="term" value="F:metal ion binding"/>
    <property type="evidence" value="ECO:0007669"/>
    <property type="project" value="UniProtKB-KW"/>
</dbReference>
<keyword evidence="6" id="KW-0472">Membrane</keyword>
<feature type="domain" description="4Fe-4S ferredoxin-type" evidence="7">
    <location>
        <begin position="33"/>
        <end position="61"/>
    </location>
</feature>
<feature type="transmembrane region" description="Helical" evidence="6">
    <location>
        <begin position="190"/>
        <end position="211"/>
    </location>
</feature>
<keyword evidence="5" id="KW-0411">Iron-sulfur</keyword>
<dbReference type="PANTHER" id="PTHR43673:SF10">
    <property type="entry name" value="NADH DEHYDROGENASE_NAD(P)H NITROREDUCTASE XCC3605-RELATED"/>
    <property type="match status" value="1"/>
</dbReference>
<keyword evidence="2" id="KW-0479">Metal-binding</keyword>
<dbReference type="GO" id="GO:0016491">
    <property type="term" value="F:oxidoreductase activity"/>
    <property type="evidence" value="ECO:0007669"/>
    <property type="project" value="UniProtKB-KW"/>
</dbReference>
<dbReference type="RefSeq" id="WP_117532373.1">
    <property type="nucleotide sequence ID" value="NZ_QUSM01000004.1"/>
</dbReference>
<keyword evidence="6" id="KW-1133">Transmembrane helix</keyword>
<accession>A0A3E3DYG9</accession>
<dbReference type="AlphaFoldDB" id="A0A3E3DYG9"/>
<dbReference type="InterPro" id="IPR017896">
    <property type="entry name" value="4Fe4S_Fe-S-bd"/>
</dbReference>